<evidence type="ECO:0000313" key="10">
    <source>
        <dbReference type="EMBL" id="TKC06308.1"/>
    </source>
</evidence>
<dbReference type="PANTHER" id="PTHR33908">
    <property type="entry name" value="MANNOSYLTRANSFERASE YKCB-RELATED"/>
    <property type="match status" value="1"/>
</dbReference>
<dbReference type="EMBL" id="SWBQ01000003">
    <property type="protein sequence ID" value="TKC06308.1"/>
    <property type="molecule type" value="Genomic_DNA"/>
</dbReference>
<dbReference type="AlphaFoldDB" id="A0A4U1CGL8"/>
<keyword evidence="7 8" id="KW-0472">Membrane</keyword>
<keyword evidence="6 8" id="KW-1133">Transmembrane helix</keyword>
<dbReference type="PANTHER" id="PTHR33908:SF11">
    <property type="entry name" value="MEMBRANE PROTEIN"/>
    <property type="match status" value="1"/>
</dbReference>
<name>A0A4U1CGL8_9SPHI</name>
<dbReference type="InterPro" id="IPR050297">
    <property type="entry name" value="LipidA_mod_glycosyltrf_83"/>
</dbReference>
<dbReference type="Proteomes" id="UP000307244">
    <property type="component" value="Unassembled WGS sequence"/>
</dbReference>
<evidence type="ECO:0000256" key="6">
    <source>
        <dbReference type="ARBA" id="ARBA00022989"/>
    </source>
</evidence>
<comment type="subcellular location">
    <subcellularLocation>
        <location evidence="1">Cell membrane</location>
        <topology evidence="1">Multi-pass membrane protein</topology>
    </subcellularLocation>
</comment>
<evidence type="ECO:0000256" key="7">
    <source>
        <dbReference type="ARBA" id="ARBA00023136"/>
    </source>
</evidence>
<evidence type="ECO:0000256" key="1">
    <source>
        <dbReference type="ARBA" id="ARBA00004651"/>
    </source>
</evidence>
<dbReference type="Pfam" id="PF13231">
    <property type="entry name" value="PMT_2"/>
    <property type="match status" value="1"/>
</dbReference>
<dbReference type="RefSeq" id="WP_136836567.1">
    <property type="nucleotide sequence ID" value="NZ_SWBQ01000003.1"/>
</dbReference>
<feature type="transmembrane region" description="Helical" evidence="8">
    <location>
        <begin position="186"/>
        <end position="205"/>
    </location>
</feature>
<dbReference type="InterPro" id="IPR038731">
    <property type="entry name" value="RgtA/B/C-like"/>
</dbReference>
<evidence type="ECO:0000256" key="5">
    <source>
        <dbReference type="ARBA" id="ARBA00022692"/>
    </source>
</evidence>
<feature type="transmembrane region" description="Helical" evidence="8">
    <location>
        <begin position="232"/>
        <end position="249"/>
    </location>
</feature>
<dbReference type="GO" id="GO:0005886">
    <property type="term" value="C:plasma membrane"/>
    <property type="evidence" value="ECO:0007669"/>
    <property type="project" value="UniProtKB-SubCell"/>
</dbReference>
<feature type="transmembrane region" description="Helical" evidence="8">
    <location>
        <begin position="287"/>
        <end position="305"/>
    </location>
</feature>
<feature type="transmembrane region" description="Helical" evidence="8">
    <location>
        <begin position="317"/>
        <end position="336"/>
    </location>
</feature>
<evidence type="ECO:0000256" key="8">
    <source>
        <dbReference type="SAM" id="Phobius"/>
    </source>
</evidence>
<dbReference type="GO" id="GO:0016763">
    <property type="term" value="F:pentosyltransferase activity"/>
    <property type="evidence" value="ECO:0007669"/>
    <property type="project" value="TreeGrafter"/>
</dbReference>
<accession>A0A4U1CGL8</accession>
<gene>
    <name evidence="10" type="ORF">FA047_13435</name>
</gene>
<protein>
    <submittedName>
        <fullName evidence="10">Glycosyltransferase family 39 protein</fullName>
    </submittedName>
</protein>
<feature type="transmembrane region" description="Helical" evidence="8">
    <location>
        <begin position="261"/>
        <end position="281"/>
    </location>
</feature>
<evidence type="ECO:0000256" key="4">
    <source>
        <dbReference type="ARBA" id="ARBA00022679"/>
    </source>
</evidence>
<dbReference type="GO" id="GO:0009103">
    <property type="term" value="P:lipopolysaccharide biosynthetic process"/>
    <property type="evidence" value="ECO:0007669"/>
    <property type="project" value="UniProtKB-ARBA"/>
</dbReference>
<evidence type="ECO:0000313" key="11">
    <source>
        <dbReference type="Proteomes" id="UP000307244"/>
    </source>
</evidence>
<feature type="transmembrane region" description="Helical" evidence="8">
    <location>
        <begin position="148"/>
        <end position="174"/>
    </location>
</feature>
<keyword evidence="11" id="KW-1185">Reference proteome</keyword>
<evidence type="ECO:0000259" key="9">
    <source>
        <dbReference type="Pfam" id="PF13231"/>
    </source>
</evidence>
<keyword evidence="3" id="KW-0328">Glycosyltransferase</keyword>
<sequence>MLQTKRSSEQLLLFFLVLWTVINIVQAAFVELHADEAYYWMYSRFMDWGYFDHPPMVAVFIKLGDALFRNSLGLRLITVVSSALSVYLLWKIVSRYTQNFQLFALLFSGVVLFHVYGFITTPDSPLFFFSILFFYVYQRYAEEDKAKWALLLALIIACLLYSKYHGILVLFFTIISNFKLLRRPSFWMIVVVSICAFLPHIMWQINNHYPSFYYHVIDRNADFYKFKFTSEYVLAQLALAGPLVGWFLYKSAVQLKSSDAFIRAVKFNFYGVFVFFLFSTFKGRVEAHWTLPAMLCLFILAYIEIGRKPVPKWLNYLSLANIALIILVRLILIFPIDALMKVKVIAYYFGTKKWAAQIKDKAGNYPVIFTDSFQIPSRYNYYTYSTRGFGYDSRYYRKNQYDIWPLEDSIRNRKAYYVLSQSHGENVKQDTIATDKGLFYGLWINKVRMYQKVTVRLSEVPEEWQRGETKKVTLEITNPYQEPVSLGNAGEEWKCILEYGFKMDGNFVYFKTFTADVSQLVIKPHTTVRVPGMLEVPKETGKYKLIFSVRTEPFSGGRNSGMITADVK</sequence>
<evidence type="ECO:0000256" key="2">
    <source>
        <dbReference type="ARBA" id="ARBA00022475"/>
    </source>
</evidence>
<keyword evidence="4 10" id="KW-0808">Transferase</keyword>
<keyword evidence="5 8" id="KW-0812">Transmembrane</keyword>
<evidence type="ECO:0000256" key="3">
    <source>
        <dbReference type="ARBA" id="ARBA00022676"/>
    </source>
</evidence>
<organism evidence="10 11">
    <name type="scientific">Pedobacter frigoris</name>
    <dbReference type="NCBI Taxonomy" id="2571272"/>
    <lineage>
        <taxon>Bacteria</taxon>
        <taxon>Pseudomonadati</taxon>
        <taxon>Bacteroidota</taxon>
        <taxon>Sphingobacteriia</taxon>
        <taxon>Sphingobacteriales</taxon>
        <taxon>Sphingobacteriaceae</taxon>
        <taxon>Pedobacter</taxon>
    </lineage>
</organism>
<feature type="transmembrane region" description="Helical" evidence="8">
    <location>
        <begin position="102"/>
        <end position="119"/>
    </location>
</feature>
<feature type="domain" description="Glycosyltransferase RgtA/B/C/D-like" evidence="9">
    <location>
        <begin position="52"/>
        <end position="203"/>
    </location>
</feature>
<comment type="caution">
    <text evidence="10">The sequence shown here is derived from an EMBL/GenBank/DDBJ whole genome shotgun (WGS) entry which is preliminary data.</text>
</comment>
<proteinExistence type="predicted"/>
<feature type="transmembrane region" description="Helical" evidence="8">
    <location>
        <begin position="72"/>
        <end position="90"/>
    </location>
</feature>
<reference evidence="10 11" key="1">
    <citation type="submission" date="2019-04" db="EMBL/GenBank/DDBJ databases">
        <title>Pedobacter sp. RP-3-15 sp. nov., isolated from Arctic soil.</title>
        <authorList>
            <person name="Dahal R.H."/>
            <person name="Kim D.-U."/>
        </authorList>
    </citation>
    <scope>NUCLEOTIDE SEQUENCE [LARGE SCALE GENOMIC DNA]</scope>
    <source>
        <strain evidence="10 11">RP-3-15</strain>
    </source>
</reference>
<keyword evidence="2" id="KW-1003">Cell membrane</keyword>
<dbReference type="OrthoDB" id="9813729at2"/>